<dbReference type="PANTHER" id="PTHR33333">
    <property type="entry name" value="ERYTHROCYTE MEMBRANE PROTEIN 1-LIKE"/>
    <property type="match status" value="1"/>
</dbReference>
<comment type="caution">
    <text evidence="3">The sequence shown here is derived from an EMBL/GenBank/DDBJ whole genome shotgun (WGS) entry which is preliminary data.</text>
</comment>
<dbReference type="InterPro" id="IPR039926">
    <property type="entry name" value="Egg_app_1"/>
</dbReference>
<evidence type="ECO:0000256" key="2">
    <source>
        <dbReference type="SAM" id="Phobius"/>
    </source>
</evidence>
<keyword evidence="2" id="KW-0812">Transmembrane</keyword>
<feature type="region of interest" description="Disordered" evidence="1">
    <location>
        <begin position="34"/>
        <end position="87"/>
    </location>
</feature>
<feature type="transmembrane region" description="Helical" evidence="2">
    <location>
        <begin position="12"/>
        <end position="31"/>
    </location>
</feature>
<protein>
    <submittedName>
        <fullName evidence="3">Uncharacterized protein</fullName>
    </submittedName>
</protein>
<keyword evidence="2" id="KW-0472">Membrane</keyword>
<organism evidence="3">
    <name type="scientific">Sesamum angustifolium</name>
    <dbReference type="NCBI Taxonomy" id="2727405"/>
    <lineage>
        <taxon>Eukaryota</taxon>
        <taxon>Viridiplantae</taxon>
        <taxon>Streptophyta</taxon>
        <taxon>Embryophyta</taxon>
        <taxon>Tracheophyta</taxon>
        <taxon>Spermatophyta</taxon>
        <taxon>Magnoliopsida</taxon>
        <taxon>eudicotyledons</taxon>
        <taxon>Gunneridae</taxon>
        <taxon>Pentapetalae</taxon>
        <taxon>asterids</taxon>
        <taxon>lamiids</taxon>
        <taxon>Lamiales</taxon>
        <taxon>Pedaliaceae</taxon>
        <taxon>Sesamum</taxon>
    </lineage>
</organism>
<accession>A0AAW2M9V0</accession>
<evidence type="ECO:0000256" key="1">
    <source>
        <dbReference type="SAM" id="MobiDB-lite"/>
    </source>
</evidence>
<name>A0AAW2M9V0_9LAMI</name>
<keyword evidence="2" id="KW-1133">Transmembrane helix</keyword>
<dbReference type="EMBL" id="JACGWK010000011">
    <property type="protein sequence ID" value="KAL0327102.1"/>
    <property type="molecule type" value="Genomic_DNA"/>
</dbReference>
<dbReference type="AlphaFoldDB" id="A0AAW2M9V0"/>
<evidence type="ECO:0000313" key="3">
    <source>
        <dbReference type="EMBL" id="KAL0327102.1"/>
    </source>
</evidence>
<reference evidence="3" key="2">
    <citation type="journal article" date="2024" name="Plant">
        <title>Genomic evolution and insights into agronomic trait innovations of Sesamum species.</title>
        <authorList>
            <person name="Miao H."/>
            <person name="Wang L."/>
            <person name="Qu L."/>
            <person name="Liu H."/>
            <person name="Sun Y."/>
            <person name="Le M."/>
            <person name="Wang Q."/>
            <person name="Wei S."/>
            <person name="Zheng Y."/>
            <person name="Lin W."/>
            <person name="Duan Y."/>
            <person name="Cao H."/>
            <person name="Xiong S."/>
            <person name="Wang X."/>
            <person name="Wei L."/>
            <person name="Li C."/>
            <person name="Ma Q."/>
            <person name="Ju M."/>
            <person name="Zhao R."/>
            <person name="Li G."/>
            <person name="Mu C."/>
            <person name="Tian Q."/>
            <person name="Mei H."/>
            <person name="Zhang T."/>
            <person name="Gao T."/>
            <person name="Zhang H."/>
        </authorList>
    </citation>
    <scope>NUCLEOTIDE SEQUENCE</scope>
    <source>
        <strain evidence="3">G01</strain>
    </source>
</reference>
<sequence length="87" mass="9365">MEETDKDIGATAAAVAVGAAAGVAALAAWGISKWFGSSEPKPKPPRQGKMMKAPGQDGYIPRKDFVDNPSDYFRGLRGKKRQTKQQE</sequence>
<feature type="compositionally biased region" description="Basic residues" evidence="1">
    <location>
        <begin position="76"/>
        <end position="87"/>
    </location>
</feature>
<reference evidence="3" key="1">
    <citation type="submission" date="2020-06" db="EMBL/GenBank/DDBJ databases">
        <authorList>
            <person name="Li T."/>
            <person name="Hu X."/>
            <person name="Zhang T."/>
            <person name="Song X."/>
            <person name="Zhang H."/>
            <person name="Dai N."/>
            <person name="Sheng W."/>
            <person name="Hou X."/>
            <person name="Wei L."/>
        </authorList>
    </citation>
    <scope>NUCLEOTIDE SEQUENCE</scope>
    <source>
        <strain evidence="3">G01</strain>
        <tissue evidence="3">Leaf</tissue>
    </source>
</reference>
<proteinExistence type="predicted"/>
<dbReference type="PANTHER" id="PTHR33333:SF39">
    <property type="entry name" value="HIG1 DOMAIN-CONTAINING PROTEIN"/>
    <property type="match status" value="1"/>
</dbReference>
<gene>
    <name evidence="3" type="ORF">Sangu_1788200</name>
</gene>